<keyword evidence="2" id="KW-0238">DNA-binding</keyword>
<dbReference type="SMART" id="SM00418">
    <property type="entry name" value="HTH_ARSR"/>
    <property type="match status" value="1"/>
</dbReference>
<organism evidence="6 7">
    <name type="scientific">Streptomyces meridianus</name>
    <dbReference type="NCBI Taxonomy" id="2938945"/>
    <lineage>
        <taxon>Bacteria</taxon>
        <taxon>Bacillati</taxon>
        <taxon>Actinomycetota</taxon>
        <taxon>Actinomycetes</taxon>
        <taxon>Kitasatosporales</taxon>
        <taxon>Streptomycetaceae</taxon>
        <taxon>Streptomyces</taxon>
    </lineage>
</organism>
<dbReference type="NCBIfam" id="NF033788">
    <property type="entry name" value="HTH_metalloreg"/>
    <property type="match status" value="1"/>
</dbReference>
<dbReference type="PROSITE" id="PS50987">
    <property type="entry name" value="HTH_ARSR_2"/>
    <property type="match status" value="1"/>
</dbReference>
<dbReference type="InterPro" id="IPR001845">
    <property type="entry name" value="HTH_ArsR_DNA-bd_dom"/>
</dbReference>
<dbReference type="Pfam" id="PF01022">
    <property type="entry name" value="HTH_5"/>
    <property type="match status" value="1"/>
</dbReference>
<evidence type="ECO:0000313" key="7">
    <source>
        <dbReference type="Proteomes" id="UP001167160"/>
    </source>
</evidence>
<gene>
    <name evidence="6" type="ORF">M1E25_23290</name>
</gene>
<reference evidence="6" key="1">
    <citation type="journal article" date="2023" name="Int. J. Syst. Evol. Microbiol.">
        <title>Streptomyces meridianus sp. nov. isolated from brackish water of the Tagus estuary in Alcochete, Portugal.</title>
        <authorList>
            <person name="Santos J.D.N."/>
            <person name="Klimek D."/>
            <person name="Calusinska M."/>
            <person name="Lobo Da Cunha A."/>
            <person name="Catita J."/>
            <person name="Goncalves H."/>
            <person name="Gonzalez I."/>
            <person name="Reyes F."/>
            <person name="Lage O.M."/>
        </authorList>
    </citation>
    <scope>NUCLEOTIDE SEQUENCE</scope>
    <source>
        <strain evidence="6">MTZ3.1</strain>
    </source>
</reference>
<accession>A0ABT0XCR7</accession>
<dbReference type="RefSeq" id="WP_251418872.1">
    <property type="nucleotide sequence ID" value="NZ_JAMQGM010000056.1"/>
</dbReference>
<feature type="domain" description="HTH arsR-type" evidence="5">
    <location>
        <begin position="6"/>
        <end position="102"/>
    </location>
</feature>
<dbReference type="InterPro" id="IPR036388">
    <property type="entry name" value="WH-like_DNA-bd_sf"/>
</dbReference>
<dbReference type="Gene3D" id="1.10.10.10">
    <property type="entry name" value="Winged helix-like DNA-binding domain superfamily/Winged helix DNA-binding domain"/>
    <property type="match status" value="1"/>
</dbReference>
<dbReference type="InterPro" id="IPR011991">
    <property type="entry name" value="ArsR-like_HTH"/>
</dbReference>
<dbReference type="PANTHER" id="PTHR43132:SF6">
    <property type="entry name" value="HTH-TYPE TRANSCRIPTIONAL REPRESSOR CZRA"/>
    <property type="match status" value="1"/>
</dbReference>
<evidence type="ECO:0000256" key="1">
    <source>
        <dbReference type="ARBA" id="ARBA00023015"/>
    </source>
</evidence>
<protein>
    <submittedName>
        <fullName evidence="6">Metalloregulator ArsR/SmtB family transcription factor</fullName>
    </submittedName>
</protein>
<dbReference type="SUPFAM" id="SSF46785">
    <property type="entry name" value="Winged helix' DNA-binding domain"/>
    <property type="match status" value="1"/>
</dbReference>
<keyword evidence="7" id="KW-1185">Reference proteome</keyword>
<evidence type="ECO:0000256" key="2">
    <source>
        <dbReference type="ARBA" id="ARBA00023125"/>
    </source>
</evidence>
<dbReference type="PRINTS" id="PR00778">
    <property type="entry name" value="HTHARSR"/>
</dbReference>
<feature type="region of interest" description="Disordered" evidence="4">
    <location>
        <begin position="97"/>
        <end position="149"/>
    </location>
</feature>
<proteinExistence type="predicted"/>
<comment type="caution">
    <text evidence="6">The sequence shown here is derived from an EMBL/GenBank/DDBJ whole genome shotgun (WGS) entry which is preliminary data.</text>
</comment>
<evidence type="ECO:0000256" key="3">
    <source>
        <dbReference type="ARBA" id="ARBA00023163"/>
    </source>
</evidence>
<dbReference type="InterPro" id="IPR051011">
    <property type="entry name" value="Metal_resp_trans_reg"/>
</dbReference>
<dbReference type="Proteomes" id="UP001167160">
    <property type="component" value="Unassembled WGS sequence"/>
</dbReference>
<evidence type="ECO:0000259" key="5">
    <source>
        <dbReference type="PROSITE" id="PS50987"/>
    </source>
</evidence>
<dbReference type="InterPro" id="IPR036390">
    <property type="entry name" value="WH_DNA-bd_sf"/>
</dbReference>
<evidence type="ECO:0000313" key="6">
    <source>
        <dbReference type="EMBL" id="MCM2580229.1"/>
    </source>
</evidence>
<dbReference type="CDD" id="cd00090">
    <property type="entry name" value="HTH_ARSR"/>
    <property type="match status" value="1"/>
</dbReference>
<keyword evidence="1" id="KW-0805">Transcription regulation</keyword>
<evidence type="ECO:0000256" key="4">
    <source>
        <dbReference type="SAM" id="MobiDB-lite"/>
    </source>
</evidence>
<dbReference type="EMBL" id="JAMQGM010000056">
    <property type="protein sequence ID" value="MCM2580229.1"/>
    <property type="molecule type" value="Genomic_DNA"/>
</dbReference>
<sequence length="149" mass="16278">MPRTPLEQDIIETYTRWFQALADPTRILIVRYLAEQRAPVPAGSIVEHLKTSQPTVSHHLKTLHQAGILTRRRSGANILYSVDDRCVSALPHAAATLLGGGPQLPGSEESPEQSAEPRAARQGSGLPGTREKTRVPHGRPPAARSCRNR</sequence>
<keyword evidence="3" id="KW-0804">Transcription</keyword>
<name>A0ABT0XCR7_9ACTN</name>
<dbReference type="PANTHER" id="PTHR43132">
    <property type="entry name" value="ARSENICAL RESISTANCE OPERON REPRESSOR ARSR-RELATED"/>
    <property type="match status" value="1"/>
</dbReference>